<evidence type="ECO:0000313" key="5">
    <source>
        <dbReference type="Proteomes" id="UP000053201"/>
    </source>
</evidence>
<organism evidence="4 5">
    <name type="scientific">Spizellomyces punctatus (strain DAOM BR117)</name>
    <dbReference type="NCBI Taxonomy" id="645134"/>
    <lineage>
        <taxon>Eukaryota</taxon>
        <taxon>Fungi</taxon>
        <taxon>Fungi incertae sedis</taxon>
        <taxon>Chytridiomycota</taxon>
        <taxon>Chytridiomycota incertae sedis</taxon>
        <taxon>Chytridiomycetes</taxon>
        <taxon>Spizellomycetales</taxon>
        <taxon>Spizellomycetaceae</taxon>
        <taxon>Spizellomyces</taxon>
    </lineage>
</organism>
<dbReference type="PANTHER" id="PTHR11243">
    <property type="entry name" value="GROWTH FACTOR RECEPTOR-BOUND PROTEIN"/>
    <property type="match status" value="1"/>
</dbReference>
<evidence type="ECO:0000259" key="2">
    <source>
        <dbReference type="PROSITE" id="PS50003"/>
    </source>
</evidence>
<evidence type="ECO:0000259" key="3">
    <source>
        <dbReference type="PROSITE" id="PS50200"/>
    </source>
</evidence>
<dbReference type="OrthoDB" id="43122at2759"/>
<accession>A0A0L0HDJ9</accession>
<dbReference type="PANTHER" id="PTHR11243:SF23">
    <property type="entry name" value="LD06925P"/>
    <property type="match status" value="1"/>
</dbReference>
<feature type="compositionally biased region" description="Basic and acidic residues" evidence="1">
    <location>
        <begin position="836"/>
        <end position="920"/>
    </location>
</feature>
<proteinExistence type="predicted"/>
<dbReference type="EMBL" id="KQ257459">
    <property type="protein sequence ID" value="KNC98828.1"/>
    <property type="molecule type" value="Genomic_DNA"/>
</dbReference>
<evidence type="ECO:0000313" key="4">
    <source>
        <dbReference type="EMBL" id="KNC98828.1"/>
    </source>
</evidence>
<dbReference type="Gene3D" id="3.10.20.90">
    <property type="entry name" value="Phosphatidylinositol 3-kinase Catalytic Subunit, Chain A, domain 1"/>
    <property type="match status" value="1"/>
</dbReference>
<dbReference type="InterPro" id="IPR001849">
    <property type="entry name" value="PH_domain"/>
</dbReference>
<dbReference type="InterPro" id="IPR000159">
    <property type="entry name" value="RA_dom"/>
</dbReference>
<dbReference type="SUPFAM" id="SSF50729">
    <property type="entry name" value="PH domain-like"/>
    <property type="match status" value="1"/>
</dbReference>
<keyword evidence="5" id="KW-1185">Reference proteome</keyword>
<feature type="region of interest" description="Disordered" evidence="1">
    <location>
        <begin position="631"/>
        <end position="1001"/>
    </location>
</feature>
<feature type="compositionally biased region" description="Polar residues" evidence="1">
    <location>
        <begin position="183"/>
        <end position="193"/>
    </location>
</feature>
<dbReference type="InterPro" id="IPR011993">
    <property type="entry name" value="PH-like_dom_sf"/>
</dbReference>
<feature type="compositionally biased region" description="Basic residues" evidence="1">
    <location>
        <begin position="704"/>
        <end position="713"/>
    </location>
</feature>
<feature type="compositionally biased region" description="Polar residues" evidence="1">
    <location>
        <begin position="803"/>
        <end position="812"/>
    </location>
</feature>
<gene>
    <name evidence="4" type="ORF">SPPG_05804</name>
</gene>
<dbReference type="InterPro" id="IPR039664">
    <property type="entry name" value="GRB/APBB1IP"/>
</dbReference>
<dbReference type="PROSITE" id="PS50003">
    <property type="entry name" value="PH_DOMAIN"/>
    <property type="match status" value="1"/>
</dbReference>
<feature type="domain" description="PH" evidence="2">
    <location>
        <begin position="498"/>
        <end position="606"/>
    </location>
</feature>
<feature type="compositionally biased region" description="Basic and acidic residues" evidence="1">
    <location>
        <begin position="757"/>
        <end position="776"/>
    </location>
</feature>
<feature type="domain" description="Ras-associating" evidence="3">
    <location>
        <begin position="397"/>
        <end position="485"/>
    </location>
</feature>
<feature type="region of interest" description="Disordered" evidence="1">
    <location>
        <begin position="1"/>
        <end position="56"/>
    </location>
</feature>
<feature type="compositionally biased region" description="Basic and acidic residues" evidence="1">
    <location>
        <begin position="216"/>
        <end position="225"/>
    </location>
</feature>
<dbReference type="eggNOG" id="KOG3751">
    <property type="taxonomic scope" value="Eukaryota"/>
</dbReference>
<dbReference type="OMA" id="QTWRSWY"/>
<dbReference type="Pfam" id="PF21989">
    <property type="entry name" value="RA_2"/>
    <property type="match status" value="1"/>
</dbReference>
<dbReference type="SMART" id="SM00314">
    <property type="entry name" value="RA"/>
    <property type="match status" value="1"/>
</dbReference>
<feature type="compositionally biased region" description="Basic and acidic residues" evidence="1">
    <location>
        <begin position="639"/>
        <end position="650"/>
    </location>
</feature>
<dbReference type="InterPro" id="IPR029071">
    <property type="entry name" value="Ubiquitin-like_domsf"/>
</dbReference>
<reference evidence="4 5" key="1">
    <citation type="submission" date="2009-08" db="EMBL/GenBank/DDBJ databases">
        <title>The Genome Sequence of Spizellomyces punctatus strain DAOM BR117.</title>
        <authorList>
            <consortium name="The Broad Institute Genome Sequencing Platform"/>
            <person name="Russ C."/>
            <person name="Cuomo C."/>
            <person name="Shea T."/>
            <person name="Young S.K."/>
            <person name="Zeng Q."/>
            <person name="Koehrsen M."/>
            <person name="Haas B."/>
            <person name="Borodovsky M."/>
            <person name="Guigo R."/>
            <person name="Alvarado L."/>
            <person name="Berlin A."/>
            <person name="Bochicchio J."/>
            <person name="Borenstein D."/>
            <person name="Chapman S."/>
            <person name="Chen Z."/>
            <person name="Engels R."/>
            <person name="Freedman E."/>
            <person name="Gellesch M."/>
            <person name="Goldberg J."/>
            <person name="Griggs A."/>
            <person name="Gujja S."/>
            <person name="Heiman D."/>
            <person name="Hepburn T."/>
            <person name="Howarth C."/>
            <person name="Jen D."/>
            <person name="Larson L."/>
            <person name="Lewis B."/>
            <person name="Mehta T."/>
            <person name="Park D."/>
            <person name="Pearson M."/>
            <person name="Roberts A."/>
            <person name="Saif S."/>
            <person name="Shenoy N."/>
            <person name="Sisk P."/>
            <person name="Stolte C."/>
            <person name="Sykes S."/>
            <person name="Thomson T."/>
            <person name="Walk T."/>
            <person name="White J."/>
            <person name="Yandava C."/>
            <person name="Burger G."/>
            <person name="Gray M.W."/>
            <person name="Holland P.W.H."/>
            <person name="King N."/>
            <person name="Lang F.B.F."/>
            <person name="Roger A.J."/>
            <person name="Ruiz-Trillo I."/>
            <person name="Lander E."/>
            <person name="Nusbaum C."/>
        </authorList>
    </citation>
    <scope>NUCLEOTIDE SEQUENCE [LARGE SCALE GENOMIC DNA]</scope>
    <source>
        <strain evidence="4 5">DAOM BR117</strain>
    </source>
</reference>
<dbReference type="AlphaFoldDB" id="A0A0L0HDJ9"/>
<evidence type="ECO:0008006" key="6">
    <source>
        <dbReference type="Google" id="ProtNLM"/>
    </source>
</evidence>
<feature type="compositionally biased region" description="Basic and acidic residues" evidence="1">
    <location>
        <begin position="690"/>
        <end position="700"/>
    </location>
</feature>
<feature type="compositionally biased region" description="Basic and acidic residues" evidence="1">
    <location>
        <begin position="961"/>
        <end position="975"/>
    </location>
</feature>
<evidence type="ECO:0000256" key="1">
    <source>
        <dbReference type="SAM" id="MobiDB-lite"/>
    </source>
</evidence>
<dbReference type="SMART" id="SM00233">
    <property type="entry name" value="PH"/>
    <property type="match status" value="1"/>
</dbReference>
<dbReference type="PROSITE" id="PS50200">
    <property type="entry name" value="RA"/>
    <property type="match status" value="1"/>
</dbReference>
<dbReference type="GeneID" id="27689156"/>
<feature type="compositionally biased region" description="Basic and acidic residues" evidence="1">
    <location>
        <begin position="784"/>
        <end position="796"/>
    </location>
</feature>
<dbReference type="Proteomes" id="UP000053201">
    <property type="component" value="Unassembled WGS sequence"/>
</dbReference>
<dbReference type="GO" id="GO:0007165">
    <property type="term" value="P:signal transduction"/>
    <property type="evidence" value="ECO:0007669"/>
    <property type="project" value="InterPro"/>
</dbReference>
<dbReference type="STRING" id="645134.A0A0L0HDJ9"/>
<dbReference type="Gene3D" id="2.30.29.30">
    <property type="entry name" value="Pleckstrin-homology domain (PH domain)/Phosphotyrosine-binding domain (PTB)"/>
    <property type="match status" value="1"/>
</dbReference>
<dbReference type="Pfam" id="PF00169">
    <property type="entry name" value="PH"/>
    <property type="match status" value="1"/>
</dbReference>
<dbReference type="RefSeq" id="XP_016606868.1">
    <property type="nucleotide sequence ID" value="XM_016754013.1"/>
</dbReference>
<protein>
    <recommendedName>
        <fullName evidence="6">PH domain-containing protein</fullName>
    </recommendedName>
</protein>
<feature type="region of interest" description="Disordered" evidence="1">
    <location>
        <begin position="183"/>
        <end position="287"/>
    </location>
</feature>
<feature type="compositionally biased region" description="Acidic residues" evidence="1">
    <location>
        <begin position="196"/>
        <end position="215"/>
    </location>
</feature>
<sequence>MTISEGLDSKSPTGSSPSKSAPNKVALGDLPAFLTARTAPDAPIPAPPRRDSITSLPKPVVDYSQFMEQLKANPHARVVSYEHTASLDTLGPPGQLVEGGMVGPGNASERSMALANTENDTIGGTRSVRFASSGDPKRTVAATLEESLSGTLAHEVQISHPEPQSILKSATVPSPVDLHALTNSYSYSDSGSEGLSDYDDDTEEGSVSDEYGSEPESDREGHSLQERTSGGIATRGGRSQGRVSRHRGETVESEDESVLISGGESADDQSPAQLSEPVLQENESKAQLEDVTVDDYEDMDGLLVTLDRFIRKNRYSRSMNSVALSPSLAALQSIKTKGAPSWAVEANEREVSKIQPLKGLQRIKSIKEETMSEQVTLPVTDDKRNMIMAKLTEANVKKITTRIYIEDARSFKTLLLTSLMSADQIVHDVVTKFHLEKSPNWTLFELCNDLGIERPLRDWEIVTDVISAWDAGTSINAIVMKKYGYRDTVSPKAVAGKYPRVQGWMHMEVKPGKWQRKFFVLREASIYYYKDANQSGSESLFCGLGNYDVYTLSQRRKKTPTQFCFALRSTNSISYFENKKDYVRYLCVEKQERLYDWVLAIRLARSEKTFADFPELFEDYDEISAKAWRRRQGDSLGKSARERIDPKQVEGAEGGSQGDLGQDHTRLARRAASPEPLLQFGTVNNNISHPEVRRSAEPDAGRSSTRRKSHRRRASSENDDDEPLLVRQMRQKTALIAEDGERDGGLVSRRATRPSRKVTDREDVTSQSEREVDVARRKTRSTRRVPDDSPSERESDVGLMRRPTTTRSSNYRSTDDVVAKRRSPPSPPKPLLSFAADDKERDKDRDTDRERERELEWKREKVRDREHKRERSRRGDRPGGSVRERNRERDKDREKDRELDRNKDERNPDRDHRDRNDEGNRSSGHRSRYGSGTAIGGGSTSTLVQQISDSQRSEAIASPRDSVRRRSDHRDDRVQRSSTTRHRHREKSSTHSSRRADEDGVLVTRSKTMKSAKPLIDISDSPNCRKCGCSEYKPGGRGGGCTNCYHVHNIF</sequence>
<feature type="compositionally biased region" description="Low complexity" evidence="1">
    <location>
        <begin position="9"/>
        <end position="20"/>
    </location>
</feature>
<name>A0A0L0HDJ9_SPIPD</name>
<dbReference type="InParanoid" id="A0A0L0HDJ9"/>
<dbReference type="CDD" id="cd17113">
    <property type="entry name" value="RA_ARAPs"/>
    <property type="match status" value="1"/>
</dbReference>
<dbReference type="SUPFAM" id="SSF54236">
    <property type="entry name" value="Ubiquitin-like"/>
    <property type="match status" value="1"/>
</dbReference>
<dbReference type="VEuPathDB" id="FungiDB:SPPG_05804"/>